<reference evidence="2 4" key="2">
    <citation type="submission" date="2018-11" db="EMBL/GenBank/DDBJ databases">
        <authorList>
            <consortium name="Pathogen Informatics"/>
        </authorList>
    </citation>
    <scope>NUCLEOTIDE SEQUENCE [LARGE SCALE GENOMIC DNA]</scope>
</reference>
<evidence type="ECO:0000313" key="2">
    <source>
        <dbReference type="EMBL" id="VDL36300.1"/>
    </source>
</evidence>
<dbReference type="Proteomes" id="UP000321570">
    <property type="component" value="Unassembled WGS sequence"/>
</dbReference>
<feature type="region of interest" description="Disordered" evidence="1">
    <location>
        <begin position="145"/>
        <end position="170"/>
    </location>
</feature>
<dbReference type="AlphaFoldDB" id="A0A0R3SFL2"/>
<evidence type="ECO:0000313" key="6">
    <source>
        <dbReference type="WBParaSite" id="HDID_0000363801-mRNA-1"/>
    </source>
</evidence>
<dbReference type="OrthoDB" id="6281797at2759"/>
<name>A0A0R3SFL2_HYMDI</name>
<keyword evidence="5" id="KW-1185">Reference proteome</keyword>
<evidence type="ECO:0000313" key="3">
    <source>
        <dbReference type="EMBL" id="VUZ39054.1"/>
    </source>
</evidence>
<evidence type="ECO:0000256" key="1">
    <source>
        <dbReference type="SAM" id="MobiDB-lite"/>
    </source>
</evidence>
<proteinExistence type="predicted"/>
<dbReference type="Proteomes" id="UP000274504">
    <property type="component" value="Unassembled WGS sequence"/>
</dbReference>
<dbReference type="EMBL" id="CABIJS010000011">
    <property type="protein sequence ID" value="VUZ39054.1"/>
    <property type="molecule type" value="Genomic_DNA"/>
</dbReference>
<evidence type="ECO:0000313" key="4">
    <source>
        <dbReference type="Proteomes" id="UP000274504"/>
    </source>
</evidence>
<reference evidence="6" key="1">
    <citation type="submission" date="2017-02" db="UniProtKB">
        <authorList>
            <consortium name="WormBaseParasite"/>
        </authorList>
    </citation>
    <scope>IDENTIFICATION</scope>
</reference>
<gene>
    <name evidence="2" type="ORF">HDID_LOCUS3636</name>
    <name evidence="3" type="ORF">WMSIL1_LOCUS621</name>
</gene>
<feature type="region of interest" description="Disordered" evidence="1">
    <location>
        <begin position="222"/>
        <end position="243"/>
    </location>
</feature>
<sequence length="243" mass="26479">MRLSDLKIVGKNSPLDISRTRSLRNRLQAFLEAAQTAEPPTNFENPNEGERHMELDIFVPKPDGDDSLQLPLENLSTDESSDSSSESDSEAAEKQISGHLVEEINPSENLLGDDGERGIGYDEEEISDIDSCLILHPCSFESALGSVNGSDGDDDQTDDVPSTNEAGADQASPIIFVDDNRSSYCNPRLAALMNALTSPEFAVSEIPKTHKRSLIEEISSPAKLSSEKDGFTVPKRLKIDNDD</sequence>
<protein>
    <submittedName>
        <fullName evidence="2 6">Uncharacterized protein</fullName>
    </submittedName>
</protein>
<dbReference type="EMBL" id="UYSG01001152">
    <property type="protein sequence ID" value="VDL36300.1"/>
    <property type="molecule type" value="Genomic_DNA"/>
</dbReference>
<feature type="compositionally biased region" description="Acidic residues" evidence="1">
    <location>
        <begin position="79"/>
        <end position="90"/>
    </location>
</feature>
<feature type="region of interest" description="Disordered" evidence="1">
    <location>
        <begin position="32"/>
        <end position="119"/>
    </location>
</feature>
<evidence type="ECO:0000313" key="5">
    <source>
        <dbReference type="Proteomes" id="UP000321570"/>
    </source>
</evidence>
<reference evidence="3 5" key="3">
    <citation type="submission" date="2019-07" db="EMBL/GenBank/DDBJ databases">
        <authorList>
            <person name="Jastrzebski P J."/>
            <person name="Paukszto L."/>
            <person name="Jastrzebski P J."/>
        </authorList>
    </citation>
    <scope>NUCLEOTIDE SEQUENCE [LARGE SCALE GENOMIC DNA]</scope>
    <source>
        <strain evidence="3 5">WMS-il1</strain>
    </source>
</reference>
<dbReference type="WBParaSite" id="HDID_0000363801-mRNA-1">
    <property type="protein sequence ID" value="HDID_0000363801-mRNA-1"/>
    <property type="gene ID" value="HDID_0000363801"/>
</dbReference>
<accession>A0A0R3SFL2</accession>
<organism evidence="6">
    <name type="scientific">Hymenolepis diminuta</name>
    <name type="common">Rat tapeworm</name>
    <dbReference type="NCBI Taxonomy" id="6216"/>
    <lineage>
        <taxon>Eukaryota</taxon>
        <taxon>Metazoa</taxon>
        <taxon>Spiralia</taxon>
        <taxon>Lophotrochozoa</taxon>
        <taxon>Platyhelminthes</taxon>
        <taxon>Cestoda</taxon>
        <taxon>Eucestoda</taxon>
        <taxon>Cyclophyllidea</taxon>
        <taxon>Hymenolepididae</taxon>
        <taxon>Hymenolepis</taxon>
    </lineage>
</organism>